<dbReference type="RefSeq" id="YP_010060362.1">
    <property type="nucleotide sequence ID" value="NC_054770.1"/>
</dbReference>
<dbReference type="GeneID" id="64868218"/>
<dbReference type="Proteomes" id="UP000292543">
    <property type="component" value="Segment"/>
</dbReference>
<reference evidence="1 2" key="1">
    <citation type="submission" date="2019-02" db="EMBL/GenBank/DDBJ databases">
        <authorList>
            <person name="Martinez-Pineda D."/>
            <person name="Wolyniak M.J."/>
            <person name="Kistler A."/>
            <person name="Garlena R.A."/>
            <person name="Russell D.A."/>
            <person name="Pope W.H."/>
            <person name="Jacobs-Sera D."/>
            <person name="Hatfull G.F."/>
        </authorList>
    </citation>
    <scope>NUCLEOTIDE SEQUENCE [LARGE SCALE GENOMIC DNA]</scope>
</reference>
<evidence type="ECO:0000313" key="1">
    <source>
        <dbReference type="EMBL" id="QBI96970.1"/>
    </source>
</evidence>
<dbReference type="KEGG" id="vg:64868218"/>
<keyword evidence="2" id="KW-1185">Reference proteome</keyword>
<evidence type="ECO:0000313" key="2">
    <source>
        <dbReference type="Proteomes" id="UP000292543"/>
    </source>
</evidence>
<organism evidence="1 2">
    <name type="scientific">Mycobacterium phage Veracruz</name>
    <dbReference type="NCBI Taxonomy" id="2530154"/>
    <lineage>
        <taxon>Viruses</taxon>
        <taxon>Duplodnaviria</taxon>
        <taxon>Heunggongvirae</taxon>
        <taxon>Uroviricota</taxon>
        <taxon>Caudoviricetes</taxon>
        <taxon>Veracruzvirus</taxon>
        <taxon>Veracruzvirus veracruz</taxon>
    </lineage>
</organism>
<accession>A0A481VT70</accession>
<protein>
    <submittedName>
        <fullName evidence="1">Uncharacterized protein</fullName>
    </submittedName>
</protein>
<dbReference type="EMBL" id="MK524496">
    <property type="protein sequence ID" value="QBI96970.1"/>
    <property type="molecule type" value="Genomic_DNA"/>
</dbReference>
<proteinExistence type="predicted"/>
<sequence>MSNGQSFRNGVDGLHSTGFNWAERLVVIRRDPQSYGVERYLVRNVNGRHGYAY</sequence>
<name>A0A481VT70_9CAUD</name>
<gene>
    <name evidence="1" type="primary">86</name>
    <name evidence="1" type="ORF">SEA_VERACRUZ_86</name>
</gene>